<accession>A0AAU8DV55</accession>
<dbReference type="GO" id="GO:0016773">
    <property type="term" value="F:phosphotransferase activity, alcohol group as acceptor"/>
    <property type="evidence" value="ECO:0007669"/>
    <property type="project" value="InterPro"/>
</dbReference>
<dbReference type="Pfam" id="PF04655">
    <property type="entry name" value="APH_6_hur"/>
    <property type="match status" value="1"/>
</dbReference>
<organism evidence="1">
    <name type="scientific">Nakamurella sp. A5-74</name>
    <dbReference type="NCBI Taxonomy" id="3158264"/>
    <lineage>
        <taxon>Bacteria</taxon>
        <taxon>Bacillati</taxon>
        <taxon>Actinomycetota</taxon>
        <taxon>Actinomycetes</taxon>
        <taxon>Nakamurellales</taxon>
        <taxon>Nakamurellaceae</taxon>
        <taxon>Nakamurella</taxon>
    </lineage>
</organism>
<proteinExistence type="predicted"/>
<dbReference type="RefSeq" id="WP_353650940.1">
    <property type="nucleotide sequence ID" value="NZ_CP159218.1"/>
</dbReference>
<dbReference type="AlphaFoldDB" id="A0AAU8DV55"/>
<dbReference type="GO" id="GO:0019748">
    <property type="term" value="P:secondary metabolic process"/>
    <property type="evidence" value="ECO:0007669"/>
    <property type="project" value="InterPro"/>
</dbReference>
<reference evidence="1" key="1">
    <citation type="submission" date="2024-05" db="EMBL/GenBank/DDBJ databases">
        <authorList>
            <person name="Cai S.Y."/>
            <person name="Jin L.M."/>
            <person name="Li H.R."/>
        </authorList>
    </citation>
    <scope>NUCLEOTIDE SEQUENCE</scope>
    <source>
        <strain evidence="1">A5-74</strain>
    </source>
</reference>
<dbReference type="EMBL" id="CP159218">
    <property type="protein sequence ID" value="XCG65335.1"/>
    <property type="molecule type" value="Genomic_DNA"/>
</dbReference>
<dbReference type="InterPro" id="IPR006748">
    <property type="entry name" value="NH2Glyco/OHUrea_AB-resist_kin"/>
</dbReference>
<protein>
    <submittedName>
        <fullName evidence="1">Aminoglycoside phosphotransferase family protein</fullName>
    </submittedName>
</protein>
<sequence length="288" mass="30414">MSTDHLNTDELDEVTRSLLHDWELSPRSRIAHDGSAVALRVQRRGVTGQAGAAVLRHADPSAAAPDSTEHIVLRRWAGAGAVRLLAADPARVAVLVEDPVPGTDLSSVDLIEGCEVLGGLLCRLAVPAPAQLRTVASLLEPMQAELHRASDVLPRRLLEEAVAHARSLADDDTPDRVVPTALDFRTVVAAHREPHLATSGLALAGDPAYAVAAAVWDRDAEAARAYRLRAHLRLRIEVICDVAGLDAARARAFTVVRTSARIAAAAARGAASTDEVTTAIGIVKAMQG</sequence>
<evidence type="ECO:0000313" key="1">
    <source>
        <dbReference type="EMBL" id="XCG65335.1"/>
    </source>
</evidence>
<name>A0AAU8DV55_9ACTN</name>
<gene>
    <name evidence="1" type="ORF">ABLG96_08620</name>
</gene>